<proteinExistence type="predicted"/>
<dbReference type="EMBL" id="JASCZI010151911">
    <property type="protein sequence ID" value="MED6174859.1"/>
    <property type="molecule type" value="Genomic_DNA"/>
</dbReference>
<evidence type="ECO:0000313" key="2">
    <source>
        <dbReference type="Proteomes" id="UP001341840"/>
    </source>
</evidence>
<organism evidence="1 2">
    <name type="scientific">Stylosanthes scabra</name>
    <dbReference type="NCBI Taxonomy" id="79078"/>
    <lineage>
        <taxon>Eukaryota</taxon>
        <taxon>Viridiplantae</taxon>
        <taxon>Streptophyta</taxon>
        <taxon>Embryophyta</taxon>
        <taxon>Tracheophyta</taxon>
        <taxon>Spermatophyta</taxon>
        <taxon>Magnoliopsida</taxon>
        <taxon>eudicotyledons</taxon>
        <taxon>Gunneridae</taxon>
        <taxon>Pentapetalae</taxon>
        <taxon>rosids</taxon>
        <taxon>fabids</taxon>
        <taxon>Fabales</taxon>
        <taxon>Fabaceae</taxon>
        <taxon>Papilionoideae</taxon>
        <taxon>50 kb inversion clade</taxon>
        <taxon>dalbergioids sensu lato</taxon>
        <taxon>Dalbergieae</taxon>
        <taxon>Pterocarpus clade</taxon>
        <taxon>Stylosanthes</taxon>
    </lineage>
</organism>
<protein>
    <recommendedName>
        <fullName evidence="3">Retrotransposon gag domain-containing protein</fullName>
    </recommendedName>
</protein>
<sequence>MPFFVPFLSLSSIYHQIFELLTSSAVFAPNPTAENRRTRRQELAVSIWPLHPSKYEGKINGCRRMTNVLLSARFATRKRHVSRLTSPLTMALTCSAVANPVMEPFLRVFDVVTENDKVKDCVSKSKGDADKDFVEKLEDCDSKNHQIITWICKTSTMDKHLQFGFETTKEIWDNLAKHYTIFDLSHQDKLRKELHSLKQDRGQAIYDFLVQMELIWDQLTSCKHVLKNAISVKACEDYRNQMRLV</sequence>
<gene>
    <name evidence="1" type="ORF">PIB30_073013</name>
</gene>
<dbReference type="Proteomes" id="UP001341840">
    <property type="component" value="Unassembled WGS sequence"/>
</dbReference>
<comment type="caution">
    <text evidence="1">The sequence shown here is derived from an EMBL/GenBank/DDBJ whole genome shotgun (WGS) entry which is preliminary data.</text>
</comment>
<name>A0ABU6VMW4_9FABA</name>
<reference evidence="1 2" key="1">
    <citation type="journal article" date="2023" name="Plants (Basel)">
        <title>Bridging the Gap: Combining Genomics and Transcriptomics Approaches to Understand Stylosanthes scabra, an Orphan Legume from the Brazilian Caatinga.</title>
        <authorList>
            <person name="Ferreira-Neto J.R.C."/>
            <person name="da Silva M.D."/>
            <person name="Binneck E."/>
            <person name="de Melo N.F."/>
            <person name="da Silva R.H."/>
            <person name="de Melo A.L.T.M."/>
            <person name="Pandolfi V."/>
            <person name="Bustamante F.O."/>
            <person name="Brasileiro-Vidal A.C."/>
            <person name="Benko-Iseppon A.M."/>
        </authorList>
    </citation>
    <scope>NUCLEOTIDE SEQUENCE [LARGE SCALE GENOMIC DNA]</scope>
    <source>
        <tissue evidence="1">Leaves</tissue>
    </source>
</reference>
<accession>A0ABU6VMW4</accession>
<keyword evidence="2" id="KW-1185">Reference proteome</keyword>
<evidence type="ECO:0008006" key="3">
    <source>
        <dbReference type="Google" id="ProtNLM"/>
    </source>
</evidence>
<evidence type="ECO:0000313" key="1">
    <source>
        <dbReference type="EMBL" id="MED6174859.1"/>
    </source>
</evidence>